<dbReference type="InterPro" id="IPR002220">
    <property type="entry name" value="DapA-like"/>
</dbReference>
<dbReference type="PIRSF" id="PIRSF001365">
    <property type="entry name" value="DHDPS"/>
    <property type="match status" value="1"/>
</dbReference>
<dbReference type="InterPro" id="IPR005263">
    <property type="entry name" value="DapA"/>
</dbReference>
<dbReference type="HAMAP" id="MF_00418">
    <property type="entry name" value="DapA"/>
    <property type="match status" value="1"/>
</dbReference>
<keyword evidence="6 12" id="KW-0028">Amino-acid biosynthesis</keyword>
<dbReference type="PROSITE" id="PS00666">
    <property type="entry name" value="DHDPS_2"/>
    <property type="match status" value="1"/>
</dbReference>
<dbReference type="InterPro" id="IPR013785">
    <property type="entry name" value="Aldolase_TIM"/>
</dbReference>
<dbReference type="PANTHER" id="PTHR12128:SF66">
    <property type="entry name" value="4-HYDROXY-2-OXOGLUTARATE ALDOLASE, MITOCHONDRIAL"/>
    <property type="match status" value="1"/>
</dbReference>
<sequence>MPAVTSATHPFGSLLSAMVTPMTPDGAVDLEATVRLAKHLVDSGHDGLVLNGTTGEAPTTHAPEKAEIVAAVVEAVGDRAYVVAGAGSNDTAHAVRMGEQAAEAGAHGLLVVTPYYSRPSQDGVVAHVTAVADATDLPVMLYDVPGRSVVRLAPATIDRLAAHDRVVAMKDAAGDVVAAADAIVRTGLAWYSGDDVLALSFLAHGAVGLVGVATQAAPLGYARLFDAWRDGDAARALDVFRSLLPVATALNGAGFQAPAAKAALVELGVLHSRATRLPILPFSDDEAADVRAGLAAAGLLDVAAGADRA</sequence>
<dbReference type="RefSeq" id="WP_191783389.1">
    <property type="nucleotide sequence ID" value="NZ_JACSQV010000008.1"/>
</dbReference>
<evidence type="ECO:0000256" key="2">
    <source>
        <dbReference type="ARBA" id="ARBA00005120"/>
    </source>
</evidence>
<keyword evidence="15" id="KW-1185">Reference proteome</keyword>
<evidence type="ECO:0000256" key="6">
    <source>
        <dbReference type="ARBA" id="ARBA00022605"/>
    </source>
</evidence>
<dbReference type="Gene3D" id="3.20.20.70">
    <property type="entry name" value="Aldolase class I"/>
    <property type="match status" value="1"/>
</dbReference>
<feature type="site" description="Part of a proton relay during catalysis" evidence="12">
    <location>
        <position position="116"/>
    </location>
</feature>
<evidence type="ECO:0000256" key="12">
    <source>
        <dbReference type="HAMAP-Rule" id="MF_00418"/>
    </source>
</evidence>
<gene>
    <name evidence="12 14" type="primary">dapA</name>
    <name evidence="14" type="ORF">H9657_11240</name>
</gene>
<keyword evidence="8 12" id="KW-0457">Lysine biosynthesis</keyword>
<evidence type="ECO:0000256" key="4">
    <source>
        <dbReference type="ARBA" id="ARBA00012086"/>
    </source>
</evidence>
<evidence type="ECO:0000256" key="3">
    <source>
        <dbReference type="ARBA" id="ARBA00007592"/>
    </source>
</evidence>
<evidence type="ECO:0000256" key="13">
    <source>
        <dbReference type="PIRNR" id="PIRNR001365"/>
    </source>
</evidence>
<feature type="active site" description="Proton donor/acceptor" evidence="12">
    <location>
        <position position="142"/>
    </location>
</feature>
<feature type="active site" description="Schiff-base intermediate with substrate" evidence="12">
    <location>
        <position position="170"/>
    </location>
</feature>
<feature type="binding site" evidence="12">
    <location>
        <position position="210"/>
    </location>
    <ligand>
        <name>pyruvate</name>
        <dbReference type="ChEBI" id="CHEBI:15361"/>
    </ligand>
</feature>
<dbReference type="Proteomes" id="UP000604241">
    <property type="component" value="Unassembled WGS sequence"/>
</dbReference>
<dbReference type="EMBL" id="JACSQV010000008">
    <property type="protein sequence ID" value="MBD7918847.1"/>
    <property type="molecule type" value="Genomic_DNA"/>
</dbReference>
<comment type="subunit">
    <text evidence="12">Homotetramer; dimer of dimers.</text>
</comment>
<evidence type="ECO:0000256" key="1">
    <source>
        <dbReference type="ARBA" id="ARBA00003294"/>
    </source>
</evidence>
<evidence type="ECO:0000313" key="15">
    <source>
        <dbReference type="Proteomes" id="UP000604241"/>
    </source>
</evidence>
<dbReference type="GO" id="GO:0008840">
    <property type="term" value="F:4-hydroxy-tetrahydrodipicolinate synthase activity"/>
    <property type="evidence" value="ECO:0007669"/>
    <property type="project" value="UniProtKB-EC"/>
</dbReference>
<keyword evidence="7 12" id="KW-0220">Diaminopimelate biosynthesis</keyword>
<evidence type="ECO:0000256" key="7">
    <source>
        <dbReference type="ARBA" id="ARBA00022915"/>
    </source>
</evidence>
<comment type="pathway">
    <text evidence="2 12">Amino-acid biosynthesis; L-lysine biosynthesis via DAP pathway; (S)-tetrahydrodipicolinate from L-aspartate: step 3/4.</text>
</comment>
<comment type="caution">
    <text evidence="14">The sequence shown here is derived from an EMBL/GenBank/DDBJ whole genome shotgun (WGS) entry which is preliminary data.</text>
</comment>
<keyword evidence="10 12" id="KW-0704">Schiff base</keyword>
<feature type="site" description="Part of a proton relay during catalysis" evidence="12">
    <location>
        <position position="53"/>
    </location>
</feature>
<dbReference type="PROSITE" id="PS00665">
    <property type="entry name" value="DHDPS_1"/>
    <property type="match status" value="1"/>
</dbReference>
<comment type="subcellular location">
    <subcellularLocation>
        <location evidence="12">Cytoplasm</location>
    </subcellularLocation>
</comment>
<proteinExistence type="inferred from homology"/>
<evidence type="ECO:0000313" key="14">
    <source>
        <dbReference type="EMBL" id="MBD7918847.1"/>
    </source>
</evidence>
<protein>
    <recommendedName>
        <fullName evidence="4 12">4-hydroxy-tetrahydrodipicolinate synthase</fullName>
        <shortName evidence="12">HTPA synthase</shortName>
        <ecNumber evidence="4 12">4.3.3.7</ecNumber>
    </recommendedName>
</protein>
<comment type="caution">
    <text evidence="12">Was originally thought to be a dihydrodipicolinate synthase (DHDPS), catalyzing the condensation of (S)-aspartate-beta-semialdehyde [(S)-ASA] and pyruvate to dihydrodipicolinate (DHDP). However, it was shown in E.coli that the product of the enzymatic reaction is not dihydrodipicolinate but in fact (4S)-4-hydroxy-2,3,4,5-tetrahydro-(2S)-dipicolinic acid (HTPA), and that the consecutive dehydration reaction leading to DHDP is not spontaneous but catalyzed by DapB.</text>
</comment>
<dbReference type="SUPFAM" id="SSF51569">
    <property type="entry name" value="Aldolase"/>
    <property type="match status" value="1"/>
</dbReference>
<reference evidence="14 15" key="1">
    <citation type="submission" date="2020-08" db="EMBL/GenBank/DDBJ databases">
        <title>A Genomic Blueprint of the Chicken Gut Microbiome.</title>
        <authorList>
            <person name="Gilroy R."/>
            <person name="Ravi A."/>
            <person name="Getino M."/>
            <person name="Pursley I."/>
            <person name="Horton D.L."/>
            <person name="Alikhan N.-F."/>
            <person name="Baker D."/>
            <person name="Gharbi K."/>
            <person name="Hall N."/>
            <person name="Watson M."/>
            <person name="Adriaenssens E.M."/>
            <person name="Foster-Nyarko E."/>
            <person name="Jarju S."/>
            <person name="Secka A."/>
            <person name="Antonio M."/>
            <person name="Oren A."/>
            <person name="Chaudhuri R."/>
            <person name="La Ragione R.M."/>
            <person name="Hildebrand F."/>
            <person name="Pallen M.J."/>
        </authorList>
    </citation>
    <scope>NUCLEOTIDE SEQUENCE [LARGE SCALE GENOMIC DNA]</scope>
    <source>
        <strain evidence="14 15">Sa3CUA2</strain>
    </source>
</reference>
<accession>A0ABR8QEI0</accession>
<feature type="binding site" evidence="12">
    <location>
        <position position="54"/>
    </location>
    <ligand>
        <name>pyruvate</name>
        <dbReference type="ChEBI" id="CHEBI:15361"/>
    </ligand>
</feature>
<comment type="similarity">
    <text evidence="3 12 13">Belongs to the DapA family.</text>
</comment>
<evidence type="ECO:0000256" key="5">
    <source>
        <dbReference type="ARBA" id="ARBA00022490"/>
    </source>
</evidence>
<name>A0ABR8QEI0_9CELL</name>
<dbReference type="InterPro" id="IPR020625">
    <property type="entry name" value="Schiff_base-form_aldolases_AS"/>
</dbReference>
<dbReference type="PRINTS" id="PR00146">
    <property type="entry name" value="DHPICSNTHASE"/>
</dbReference>
<organism evidence="14 15">
    <name type="scientific">Cellulomonas avistercoris</name>
    <dbReference type="NCBI Taxonomy" id="2762242"/>
    <lineage>
        <taxon>Bacteria</taxon>
        <taxon>Bacillati</taxon>
        <taxon>Actinomycetota</taxon>
        <taxon>Actinomycetes</taxon>
        <taxon>Micrococcales</taxon>
        <taxon>Cellulomonadaceae</taxon>
        <taxon>Cellulomonas</taxon>
    </lineage>
</organism>
<comment type="function">
    <text evidence="1 12">Catalyzes the condensation of (S)-aspartate-beta-semialdehyde [(S)-ASA] and pyruvate to 4-hydroxy-tetrahydrodipicolinate (HTPA).</text>
</comment>
<dbReference type="CDD" id="cd00950">
    <property type="entry name" value="DHDPS"/>
    <property type="match status" value="1"/>
</dbReference>
<dbReference type="SMART" id="SM01130">
    <property type="entry name" value="DHDPS"/>
    <property type="match status" value="1"/>
</dbReference>
<keyword evidence="5 12" id="KW-0963">Cytoplasm</keyword>
<dbReference type="EC" id="4.3.3.7" evidence="4 12"/>
<keyword evidence="9 12" id="KW-0456">Lyase</keyword>
<comment type="catalytic activity">
    <reaction evidence="11 12">
        <text>L-aspartate 4-semialdehyde + pyruvate = (2S,4S)-4-hydroxy-2,3,4,5-tetrahydrodipicolinate + H2O + H(+)</text>
        <dbReference type="Rhea" id="RHEA:34171"/>
        <dbReference type="ChEBI" id="CHEBI:15361"/>
        <dbReference type="ChEBI" id="CHEBI:15377"/>
        <dbReference type="ChEBI" id="CHEBI:15378"/>
        <dbReference type="ChEBI" id="CHEBI:67139"/>
        <dbReference type="ChEBI" id="CHEBI:537519"/>
        <dbReference type="EC" id="4.3.3.7"/>
    </reaction>
</comment>
<evidence type="ECO:0000256" key="9">
    <source>
        <dbReference type="ARBA" id="ARBA00023239"/>
    </source>
</evidence>
<dbReference type="NCBIfam" id="TIGR00674">
    <property type="entry name" value="dapA"/>
    <property type="match status" value="1"/>
</dbReference>
<dbReference type="Pfam" id="PF00701">
    <property type="entry name" value="DHDPS"/>
    <property type="match status" value="1"/>
</dbReference>
<evidence type="ECO:0000256" key="10">
    <source>
        <dbReference type="ARBA" id="ARBA00023270"/>
    </source>
</evidence>
<dbReference type="InterPro" id="IPR020624">
    <property type="entry name" value="Schiff_base-form_aldolases_CS"/>
</dbReference>
<dbReference type="PANTHER" id="PTHR12128">
    <property type="entry name" value="DIHYDRODIPICOLINATE SYNTHASE"/>
    <property type="match status" value="1"/>
</dbReference>
<evidence type="ECO:0000256" key="8">
    <source>
        <dbReference type="ARBA" id="ARBA00023154"/>
    </source>
</evidence>
<evidence type="ECO:0000256" key="11">
    <source>
        <dbReference type="ARBA" id="ARBA00047836"/>
    </source>
</evidence>